<feature type="domain" description="Thioesterase" evidence="4">
    <location>
        <begin position="79"/>
        <end position="149"/>
    </location>
</feature>
<dbReference type="InterPro" id="IPR003736">
    <property type="entry name" value="PAAI_dom"/>
</dbReference>
<dbReference type="InterPro" id="IPR039298">
    <property type="entry name" value="ACOT13"/>
</dbReference>
<dbReference type="Proteomes" id="UP001492380">
    <property type="component" value="Unassembled WGS sequence"/>
</dbReference>
<name>A0ABR1YFB5_9PEZI</name>
<evidence type="ECO:0000313" key="5">
    <source>
        <dbReference type="EMBL" id="KAK8227648.1"/>
    </source>
</evidence>
<keyword evidence="6" id="KW-1185">Reference proteome</keyword>
<reference evidence="5 6" key="1">
    <citation type="submission" date="2024-04" db="EMBL/GenBank/DDBJ databases">
        <title>Phyllosticta paracitricarpa is synonymous to the EU quarantine fungus P. citricarpa based on phylogenomic analyses.</title>
        <authorList>
            <consortium name="Lawrence Berkeley National Laboratory"/>
            <person name="Van Ingen-Buijs V.A."/>
            <person name="Van Westerhoven A.C."/>
            <person name="Haridas S."/>
            <person name="Skiadas P."/>
            <person name="Martin F."/>
            <person name="Groenewald J.Z."/>
            <person name="Crous P.W."/>
            <person name="Seidl M.F."/>
        </authorList>
    </citation>
    <scope>NUCLEOTIDE SEQUENCE [LARGE SCALE GENOMIC DNA]</scope>
    <source>
        <strain evidence="5 6">CBS 123374</strain>
    </source>
</reference>
<proteinExistence type="inferred from homology"/>
<dbReference type="NCBIfam" id="TIGR00369">
    <property type="entry name" value="unchar_dom_1"/>
    <property type="match status" value="1"/>
</dbReference>
<sequence length="173" mass="17934">MATSSPSSSSTTSRATTAAPANATTDAATLAHVRAYWDQIRSNSPIYAFLFSGIAVTHAARGRIAATLSLTGVHVNSKGGLHGSVSATLVDWAGGLAITAWDGRAKNGVSVDIHVSYCASAKEGDVVEVEGVVDKVGGTLAFTTVVLRRVVEGAERGEWPVVVRGTHTKFVRV</sequence>
<dbReference type="CDD" id="cd03443">
    <property type="entry name" value="PaaI_thioesterase"/>
    <property type="match status" value="1"/>
</dbReference>
<evidence type="ECO:0000256" key="2">
    <source>
        <dbReference type="ARBA" id="ARBA00022801"/>
    </source>
</evidence>
<dbReference type="PANTHER" id="PTHR21660:SF11">
    <property type="entry name" value="FAMILY PROTEIN, PUTATIVE (AFU_ORTHOLOGUE AFUA_4G04355)-RELATED"/>
    <property type="match status" value="1"/>
</dbReference>
<dbReference type="PANTHER" id="PTHR21660">
    <property type="entry name" value="THIOESTERASE SUPERFAMILY MEMBER-RELATED"/>
    <property type="match status" value="1"/>
</dbReference>
<keyword evidence="2" id="KW-0378">Hydrolase</keyword>
<evidence type="ECO:0000256" key="1">
    <source>
        <dbReference type="ARBA" id="ARBA00008324"/>
    </source>
</evidence>
<dbReference type="SUPFAM" id="SSF54637">
    <property type="entry name" value="Thioesterase/thiol ester dehydrase-isomerase"/>
    <property type="match status" value="1"/>
</dbReference>
<comment type="caution">
    <text evidence="5">The sequence shown here is derived from an EMBL/GenBank/DDBJ whole genome shotgun (WGS) entry which is preliminary data.</text>
</comment>
<dbReference type="InterPro" id="IPR006683">
    <property type="entry name" value="Thioestr_dom"/>
</dbReference>
<dbReference type="Gene3D" id="3.10.129.10">
    <property type="entry name" value="Hotdog Thioesterase"/>
    <property type="match status" value="1"/>
</dbReference>
<gene>
    <name evidence="5" type="ORF">HDK90DRAFT_495658</name>
</gene>
<evidence type="ECO:0000256" key="3">
    <source>
        <dbReference type="SAM" id="MobiDB-lite"/>
    </source>
</evidence>
<dbReference type="InterPro" id="IPR029069">
    <property type="entry name" value="HotDog_dom_sf"/>
</dbReference>
<comment type="similarity">
    <text evidence="1">Belongs to the thioesterase PaaI family.</text>
</comment>
<feature type="region of interest" description="Disordered" evidence="3">
    <location>
        <begin position="1"/>
        <end position="21"/>
    </location>
</feature>
<dbReference type="EMBL" id="JBBWRZ010000010">
    <property type="protein sequence ID" value="KAK8227648.1"/>
    <property type="molecule type" value="Genomic_DNA"/>
</dbReference>
<accession>A0ABR1YFB5</accession>
<evidence type="ECO:0000259" key="4">
    <source>
        <dbReference type="Pfam" id="PF03061"/>
    </source>
</evidence>
<organism evidence="5 6">
    <name type="scientific">Phyllosticta capitalensis</name>
    <dbReference type="NCBI Taxonomy" id="121624"/>
    <lineage>
        <taxon>Eukaryota</taxon>
        <taxon>Fungi</taxon>
        <taxon>Dikarya</taxon>
        <taxon>Ascomycota</taxon>
        <taxon>Pezizomycotina</taxon>
        <taxon>Dothideomycetes</taxon>
        <taxon>Dothideomycetes incertae sedis</taxon>
        <taxon>Botryosphaeriales</taxon>
        <taxon>Phyllostictaceae</taxon>
        <taxon>Phyllosticta</taxon>
    </lineage>
</organism>
<evidence type="ECO:0000313" key="6">
    <source>
        <dbReference type="Proteomes" id="UP001492380"/>
    </source>
</evidence>
<protein>
    <submittedName>
        <fullName evidence="5">HotDog domain-containing protein</fullName>
    </submittedName>
</protein>
<dbReference type="Pfam" id="PF03061">
    <property type="entry name" value="4HBT"/>
    <property type="match status" value="1"/>
</dbReference>